<dbReference type="SUPFAM" id="SSF50630">
    <property type="entry name" value="Acid proteases"/>
    <property type="match status" value="1"/>
</dbReference>
<organism evidence="5 6">
    <name type="scientific">Ananas comosus</name>
    <name type="common">Pineapple</name>
    <name type="synonym">Ananas ananas</name>
    <dbReference type="NCBI Taxonomy" id="4615"/>
    <lineage>
        <taxon>Eukaryota</taxon>
        <taxon>Viridiplantae</taxon>
        <taxon>Streptophyta</taxon>
        <taxon>Embryophyta</taxon>
        <taxon>Tracheophyta</taxon>
        <taxon>Spermatophyta</taxon>
        <taxon>Magnoliopsida</taxon>
        <taxon>Liliopsida</taxon>
        <taxon>Poales</taxon>
        <taxon>Bromeliaceae</taxon>
        <taxon>Bromelioideae</taxon>
        <taxon>Ananas</taxon>
    </lineage>
</organism>
<dbReference type="PANTHER" id="PTHR47965">
    <property type="entry name" value="ASPARTYL PROTEASE-RELATED"/>
    <property type="match status" value="1"/>
</dbReference>
<dbReference type="FunFam" id="2.40.70.10:FF:000073">
    <property type="entry name" value="Aspartic proteinase PCS1"/>
    <property type="match status" value="1"/>
</dbReference>
<dbReference type="Gene3D" id="2.40.70.10">
    <property type="entry name" value="Acid Proteases"/>
    <property type="match status" value="1"/>
</dbReference>
<dbReference type="InterPro" id="IPR021109">
    <property type="entry name" value="Peptidase_aspartic_dom_sf"/>
</dbReference>
<dbReference type="Proteomes" id="UP000092600">
    <property type="component" value="Unassembled WGS sequence"/>
</dbReference>
<feature type="signal peptide" evidence="3">
    <location>
        <begin position="1"/>
        <end position="32"/>
    </location>
</feature>
<name>A0A199UH89_ANACO</name>
<dbReference type="InterPro" id="IPR033121">
    <property type="entry name" value="PEPTIDASE_A1"/>
</dbReference>
<feature type="compositionally biased region" description="Low complexity" evidence="2">
    <location>
        <begin position="309"/>
        <end position="327"/>
    </location>
</feature>
<dbReference type="InterPro" id="IPR001969">
    <property type="entry name" value="Aspartic_peptidase_AS"/>
</dbReference>
<dbReference type="PROSITE" id="PS51767">
    <property type="entry name" value="PEPTIDASE_A1"/>
    <property type="match status" value="1"/>
</dbReference>
<comment type="caution">
    <text evidence="5">The sequence shown here is derived from an EMBL/GenBank/DDBJ whole genome shotgun (WGS) entry which is preliminary data.</text>
</comment>
<feature type="chain" id="PRO_5008285262" evidence="3">
    <location>
        <begin position="33"/>
        <end position="475"/>
    </location>
</feature>
<dbReference type="InterPro" id="IPR032861">
    <property type="entry name" value="TAXi_N"/>
</dbReference>
<dbReference type="GO" id="GO:0006508">
    <property type="term" value="P:proteolysis"/>
    <property type="evidence" value="ECO:0007669"/>
    <property type="project" value="InterPro"/>
</dbReference>
<evidence type="ECO:0000313" key="5">
    <source>
        <dbReference type="EMBL" id="OAY63930.1"/>
    </source>
</evidence>
<dbReference type="PROSITE" id="PS00141">
    <property type="entry name" value="ASP_PROTEASE"/>
    <property type="match status" value="1"/>
</dbReference>
<accession>A0A199UH89</accession>
<sequence length="475" mass="49390">MGSSLPPSYTLLFPCLPLLLFIILAQPCTSLAWTTPTTATATTYDAGRKTKPVILPLRAQKVASLPLPRQPNKLLFHHNVSLTVSLAVGAPPQNVSMVLDTGSELSWLLCNTSSSPNSFNLLASSSYRPLPCSSPACQSQARDLPVPPSCDPSSNACRVSLSYADASSSEGSLAADSFLLGRPPPLRTVFGCIFSSYDSSAAAAATHGLLGMNRGALSFVTRAPRAASPTASPTATTPGSPPRGRRGLRALRSALDYTPLIEISLRSPTSTASPTRSSSRASAWAPRSSPSPSPCSPRTTRARAKPWWTRGPSSPSSSATPTTRSRSNFYAKPGRSSRRSTSPTSSSKARSTSASGSQRRGRGRGRHCRRDCRRWVWCSAGGAEGERGAVTVPGGGERRVGTGSGAPRSGTPTWCPCRPTSLATTTSRTSGSNTTSTTAASASPPSAATSPPSASPRPSLYDVTPALPSAISSSK</sequence>
<dbReference type="AlphaFoldDB" id="A0A199UH89"/>
<feature type="region of interest" description="Disordered" evidence="2">
    <location>
        <begin position="266"/>
        <end position="366"/>
    </location>
</feature>
<dbReference type="InterPro" id="IPR001461">
    <property type="entry name" value="Aspartic_peptidase_A1"/>
</dbReference>
<evidence type="ECO:0000256" key="1">
    <source>
        <dbReference type="ARBA" id="ARBA00007447"/>
    </source>
</evidence>
<dbReference type="Pfam" id="PF14543">
    <property type="entry name" value="TAXi_N"/>
    <property type="match status" value="1"/>
</dbReference>
<reference evidence="5 6" key="1">
    <citation type="journal article" date="2016" name="DNA Res.">
        <title>The draft genome of MD-2 pineapple using hybrid error correction of long reads.</title>
        <authorList>
            <person name="Redwan R.M."/>
            <person name="Saidin A."/>
            <person name="Kumar S.V."/>
        </authorList>
    </citation>
    <scope>NUCLEOTIDE SEQUENCE [LARGE SCALE GENOMIC DNA]</scope>
    <source>
        <strain evidence="6">cv. MD2</strain>
        <tissue evidence="5">Leaf</tissue>
    </source>
</reference>
<dbReference type="GO" id="GO:0004190">
    <property type="term" value="F:aspartic-type endopeptidase activity"/>
    <property type="evidence" value="ECO:0007669"/>
    <property type="project" value="InterPro"/>
</dbReference>
<feature type="region of interest" description="Disordered" evidence="2">
    <location>
        <begin position="223"/>
        <end position="247"/>
    </location>
</feature>
<feature type="compositionally biased region" description="Low complexity" evidence="2">
    <location>
        <begin position="223"/>
        <end position="238"/>
    </location>
</feature>
<feature type="domain" description="Peptidase A1" evidence="4">
    <location>
        <begin position="82"/>
        <end position="220"/>
    </location>
</feature>
<dbReference type="EMBL" id="LSRQ01008294">
    <property type="protein sequence ID" value="OAY63930.1"/>
    <property type="molecule type" value="Genomic_DNA"/>
</dbReference>
<keyword evidence="3" id="KW-0732">Signal</keyword>
<proteinExistence type="inferred from homology"/>
<dbReference type="PANTHER" id="PTHR47965:SF77">
    <property type="entry name" value="ASPARTIC PROTEINASE PCS1"/>
    <property type="match status" value="1"/>
</dbReference>
<feature type="compositionally biased region" description="Low complexity" evidence="2">
    <location>
        <begin position="339"/>
        <end position="358"/>
    </location>
</feature>
<evidence type="ECO:0000256" key="3">
    <source>
        <dbReference type="SAM" id="SignalP"/>
    </source>
</evidence>
<evidence type="ECO:0000313" key="6">
    <source>
        <dbReference type="Proteomes" id="UP000092600"/>
    </source>
</evidence>
<gene>
    <name evidence="5" type="ORF">ACMD2_15677</name>
</gene>
<feature type="compositionally biased region" description="Low complexity" evidence="2">
    <location>
        <begin position="266"/>
        <end position="288"/>
    </location>
</feature>
<evidence type="ECO:0000259" key="4">
    <source>
        <dbReference type="PROSITE" id="PS51767"/>
    </source>
</evidence>
<feature type="region of interest" description="Disordered" evidence="2">
    <location>
        <begin position="385"/>
        <end position="475"/>
    </location>
</feature>
<protein>
    <submittedName>
        <fullName evidence="5">Aspartic proteinase PCS1</fullName>
    </submittedName>
</protein>
<feature type="compositionally biased region" description="Low complexity" evidence="2">
    <location>
        <begin position="423"/>
        <end position="459"/>
    </location>
</feature>
<dbReference type="InterPro" id="IPR034164">
    <property type="entry name" value="Pepsin-like_dom"/>
</dbReference>
<comment type="similarity">
    <text evidence="1">Belongs to the peptidase A1 family.</text>
</comment>
<evidence type="ECO:0000256" key="2">
    <source>
        <dbReference type="SAM" id="MobiDB-lite"/>
    </source>
</evidence>
<dbReference type="CDD" id="cd05471">
    <property type="entry name" value="pepsin_like"/>
    <property type="match status" value="1"/>
</dbReference>